<dbReference type="OrthoDB" id="308333at2"/>
<evidence type="ECO:0008006" key="3">
    <source>
        <dbReference type="Google" id="ProtNLM"/>
    </source>
</evidence>
<evidence type="ECO:0000313" key="1">
    <source>
        <dbReference type="EMBL" id="CRF34937.1"/>
    </source>
</evidence>
<keyword evidence="2" id="KW-1185">Reference proteome</keyword>
<organism evidence="1 2">
    <name type="scientific">Brachyspira suanatina</name>
    <dbReference type="NCBI Taxonomy" id="381802"/>
    <lineage>
        <taxon>Bacteria</taxon>
        <taxon>Pseudomonadati</taxon>
        <taxon>Spirochaetota</taxon>
        <taxon>Spirochaetia</taxon>
        <taxon>Brachyspirales</taxon>
        <taxon>Brachyspiraceae</taxon>
        <taxon>Brachyspira</taxon>
    </lineage>
</organism>
<reference evidence="2" key="1">
    <citation type="submission" date="2015-04" db="EMBL/GenBank/DDBJ databases">
        <authorList>
            <person name="Mushtaq Mamoona"/>
        </authorList>
    </citation>
    <scope>NUCLEOTIDE SEQUENCE [LARGE SCALE GENOMIC DNA]</scope>
    <source>
        <strain evidence="2">AN4859/03</strain>
    </source>
</reference>
<dbReference type="Proteomes" id="UP000043763">
    <property type="component" value="Unassembled WGS sequence"/>
</dbReference>
<gene>
    <name evidence="1" type="ORF">BRSU_2348</name>
</gene>
<evidence type="ECO:0000313" key="2">
    <source>
        <dbReference type="Proteomes" id="UP000043763"/>
    </source>
</evidence>
<proteinExistence type="predicted"/>
<dbReference type="PANTHER" id="PTHR35792">
    <property type="entry name" value="GENERAL STRESS PROTEIN"/>
    <property type="match status" value="1"/>
</dbReference>
<name>A0A0G4K9P1_9SPIR</name>
<dbReference type="PANTHER" id="PTHR35792:SF2">
    <property type="entry name" value="GENERAL STRESS PROTEIN"/>
    <property type="match status" value="1"/>
</dbReference>
<accession>A0A0G4K9P1</accession>
<dbReference type="RefSeq" id="WP_048595571.1">
    <property type="nucleotide sequence ID" value="NZ_CVLB01000002.1"/>
</dbReference>
<dbReference type="Pfam" id="PF12732">
    <property type="entry name" value="YtxH"/>
    <property type="match status" value="1"/>
</dbReference>
<dbReference type="InterPro" id="IPR052928">
    <property type="entry name" value="Desiccation-related_membrane"/>
</dbReference>
<dbReference type="AlphaFoldDB" id="A0A0G4K9P1"/>
<sequence>MSKEVSGMFSFLLGLSAGLALGVLFAPKAGEETREDIKETMDNIKYKVDDIYHRSVLKTSELVEKGKERTNDFFEKRKKKSSEETVEE</sequence>
<protein>
    <recommendedName>
        <fullName evidence="3">Gas vesicle protein</fullName>
    </recommendedName>
</protein>
<dbReference type="InterPro" id="IPR024623">
    <property type="entry name" value="YtxH"/>
</dbReference>
<dbReference type="EMBL" id="CVLB01000002">
    <property type="protein sequence ID" value="CRF34937.1"/>
    <property type="molecule type" value="Genomic_DNA"/>
</dbReference>